<feature type="compositionally biased region" description="Low complexity" evidence="13">
    <location>
        <begin position="463"/>
        <end position="489"/>
    </location>
</feature>
<feature type="compositionally biased region" description="Pro residues" evidence="13">
    <location>
        <begin position="1437"/>
        <end position="1451"/>
    </location>
</feature>
<feature type="region of interest" description="Disordered" evidence="13">
    <location>
        <begin position="644"/>
        <end position="676"/>
    </location>
</feature>
<feature type="region of interest" description="Disordered" evidence="13">
    <location>
        <begin position="1"/>
        <end position="111"/>
    </location>
</feature>
<keyword evidence="8" id="KW-0418">Kinase</keyword>
<feature type="compositionally biased region" description="Basic residues" evidence="13">
    <location>
        <begin position="23"/>
        <end position="35"/>
    </location>
</feature>
<evidence type="ECO:0000256" key="1">
    <source>
        <dbReference type="ARBA" id="ARBA00004266"/>
    </source>
</evidence>
<dbReference type="InterPro" id="IPR043024">
    <property type="entry name" value="KA1_sf_fungal"/>
</dbReference>
<keyword evidence="16" id="KW-1185">Reference proteome</keyword>
<protein>
    <recommendedName>
        <fullName evidence="3">non-specific serine/threonine protein kinase</fullName>
        <ecNumber evidence="3">2.7.11.1</ecNumber>
    </recommendedName>
</protein>
<evidence type="ECO:0000259" key="14">
    <source>
        <dbReference type="PROSITE" id="PS50011"/>
    </source>
</evidence>
<evidence type="ECO:0000256" key="11">
    <source>
        <dbReference type="ARBA" id="ARBA00048679"/>
    </source>
</evidence>
<feature type="region of interest" description="Disordered" evidence="13">
    <location>
        <begin position="986"/>
        <end position="1046"/>
    </location>
</feature>
<dbReference type="Gene3D" id="1.10.510.10">
    <property type="entry name" value="Transferase(Phosphotransferase) domain 1"/>
    <property type="match status" value="1"/>
</dbReference>
<dbReference type="InterPro" id="IPR008271">
    <property type="entry name" value="Ser/Thr_kinase_AS"/>
</dbReference>
<evidence type="ECO:0000256" key="5">
    <source>
        <dbReference type="ARBA" id="ARBA00022553"/>
    </source>
</evidence>
<dbReference type="Pfam" id="PF00069">
    <property type="entry name" value="Pkinase"/>
    <property type="match status" value="1"/>
</dbReference>
<evidence type="ECO:0000313" key="15">
    <source>
        <dbReference type="EMBL" id="VVT45282.1"/>
    </source>
</evidence>
<evidence type="ECO:0000256" key="2">
    <source>
        <dbReference type="ARBA" id="ARBA00010791"/>
    </source>
</evidence>
<dbReference type="EC" id="2.7.11.1" evidence="3"/>
<dbReference type="GO" id="GO:0035556">
    <property type="term" value="P:intracellular signal transduction"/>
    <property type="evidence" value="ECO:0007669"/>
    <property type="project" value="TreeGrafter"/>
</dbReference>
<dbReference type="PROSITE" id="PS50011">
    <property type="entry name" value="PROTEIN_KINASE_DOM"/>
    <property type="match status" value="1"/>
</dbReference>
<feature type="domain" description="Protein kinase" evidence="14">
    <location>
        <begin position="100"/>
        <end position="369"/>
    </location>
</feature>
<feature type="binding site" evidence="12">
    <location>
        <position position="129"/>
    </location>
    <ligand>
        <name>ATP</name>
        <dbReference type="ChEBI" id="CHEBI:30616"/>
    </ligand>
</feature>
<evidence type="ECO:0000256" key="4">
    <source>
        <dbReference type="ARBA" id="ARBA00022527"/>
    </source>
</evidence>
<accession>A0A5E8B910</accession>
<evidence type="ECO:0000256" key="8">
    <source>
        <dbReference type="ARBA" id="ARBA00022777"/>
    </source>
</evidence>
<comment type="subcellular location">
    <subcellularLocation>
        <location evidence="1">Bud neck</location>
    </subcellularLocation>
</comment>
<feature type="compositionally biased region" description="Low complexity" evidence="13">
    <location>
        <begin position="36"/>
        <end position="57"/>
    </location>
</feature>
<dbReference type="GO" id="GO:0005940">
    <property type="term" value="C:septin ring"/>
    <property type="evidence" value="ECO:0007669"/>
    <property type="project" value="UniProtKB-ARBA"/>
</dbReference>
<dbReference type="CDD" id="cd14081">
    <property type="entry name" value="STKc_BRSK1_2"/>
    <property type="match status" value="1"/>
</dbReference>
<organism evidence="15 16">
    <name type="scientific">Magnusiomyces paraingens</name>
    <dbReference type="NCBI Taxonomy" id="2606893"/>
    <lineage>
        <taxon>Eukaryota</taxon>
        <taxon>Fungi</taxon>
        <taxon>Dikarya</taxon>
        <taxon>Ascomycota</taxon>
        <taxon>Saccharomycotina</taxon>
        <taxon>Dipodascomycetes</taxon>
        <taxon>Dipodascales</taxon>
        <taxon>Dipodascaceae</taxon>
        <taxon>Magnusiomyces</taxon>
    </lineage>
</organism>
<feature type="compositionally biased region" description="Basic and acidic residues" evidence="13">
    <location>
        <begin position="848"/>
        <end position="857"/>
    </location>
</feature>
<feature type="compositionally biased region" description="Low complexity" evidence="13">
    <location>
        <begin position="516"/>
        <end position="526"/>
    </location>
</feature>
<dbReference type="GeneID" id="43579521"/>
<dbReference type="FunFam" id="1.10.510.10:FF:000394">
    <property type="entry name" value="Serine/threonine-protein kinase HSL1"/>
    <property type="match status" value="1"/>
</dbReference>
<feature type="region of interest" description="Disordered" evidence="13">
    <location>
        <begin position="1281"/>
        <end position="1342"/>
    </location>
</feature>
<feature type="region of interest" description="Disordered" evidence="13">
    <location>
        <begin position="791"/>
        <end position="858"/>
    </location>
</feature>
<keyword evidence="9 12" id="KW-0067">ATP-binding</keyword>
<dbReference type="Proteomes" id="UP000398389">
    <property type="component" value="Unassembled WGS sequence"/>
</dbReference>
<feature type="compositionally biased region" description="Basic residues" evidence="13">
    <location>
        <begin position="490"/>
        <end position="502"/>
    </location>
</feature>
<feature type="compositionally biased region" description="Polar residues" evidence="13">
    <location>
        <begin position="810"/>
        <end position="826"/>
    </location>
</feature>
<comment type="catalytic activity">
    <reaction evidence="11">
        <text>L-seryl-[protein] + ATP = O-phospho-L-seryl-[protein] + ADP + H(+)</text>
        <dbReference type="Rhea" id="RHEA:17989"/>
        <dbReference type="Rhea" id="RHEA-COMP:9863"/>
        <dbReference type="Rhea" id="RHEA-COMP:11604"/>
        <dbReference type="ChEBI" id="CHEBI:15378"/>
        <dbReference type="ChEBI" id="CHEBI:29999"/>
        <dbReference type="ChEBI" id="CHEBI:30616"/>
        <dbReference type="ChEBI" id="CHEBI:83421"/>
        <dbReference type="ChEBI" id="CHEBI:456216"/>
        <dbReference type="EC" id="2.7.11.1"/>
    </reaction>
</comment>
<dbReference type="GO" id="GO:0005935">
    <property type="term" value="C:cellular bud neck"/>
    <property type="evidence" value="ECO:0007669"/>
    <property type="project" value="UniProtKB-SubCell"/>
</dbReference>
<dbReference type="InterPro" id="IPR000719">
    <property type="entry name" value="Prot_kinase_dom"/>
</dbReference>
<dbReference type="InterPro" id="IPR017441">
    <property type="entry name" value="Protein_kinase_ATP_BS"/>
</dbReference>
<evidence type="ECO:0000256" key="12">
    <source>
        <dbReference type="PROSITE-ProRule" id="PRU10141"/>
    </source>
</evidence>
<feature type="compositionally biased region" description="Low complexity" evidence="13">
    <location>
        <begin position="79"/>
        <end position="90"/>
    </location>
</feature>
<feature type="compositionally biased region" description="Low complexity" evidence="13">
    <location>
        <begin position="1617"/>
        <end position="1627"/>
    </location>
</feature>
<feature type="region of interest" description="Disordered" evidence="13">
    <location>
        <begin position="1103"/>
        <end position="1136"/>
    </location>
</feature>
<dbReference type="Gene3D" id="3.30.310.220">
    <property type="entry name" value="Fungal kinase associated-1 domain"/>
    <property type="match status" value="1"/>
</dbReference>
<feature type="compositionally biased region" description="Low complexity" evidence="13">
    <location>
        <begin position="1121"/>
        <end position="1130"/>
    </location>
</feature>
<dbReference type="OrthoDB" id="504170at2759"/>
<evidence type="ECO:0000313" key="16">
    <source>
        <dbReference type="Proteomes" id="UP000398389"/>
    </source>
</evidence>
<feature type="region of interest" description="Disordered" evidence="13">
    <location>
        <begin position="1243"/>
        <end position="1265"/>
    </location>
</feature>
<keyword evidence="5" id="KW-0597">Phosphoprotein</keyword>
<dbReference type="EMBL" id="CABVLU010000001">
    <property type="protein sequence ID" value="VVT45282.1"/>
    <property type="molecule type" value="Genomic_DNA"/>
</dbReference>
<reference evidence="15 16" key="1">
    <citation type="submission" date="2019-09" db="EMBL/GenBank/DDBJ databases">
        <authorList>
            <person name="Brejova B."/>
        </authorList>
    </citation>
    <scope>NUCLEOTIDE SEQUENCE [LARGE SCALE GENOMIC DNA]</scope>
</reference>
<dbReference type="PANTHER" id="PTHR24346">
    <property type="entry name" value="MAP/MICROTUBULE AFFINITY-REGULATING KINASE"/>
    <property type="match status" value="1"/>
</dbReference>
<feature type="compositionally biased region" description="Low complexity" evidence="13">
    <location>
        <begin position="997"/>
        <end position="1010"/>
    </location>
</feature>
<feature type="compositionally biased region" description="Low complexity" evidence="13">
    <location>
        <begin position="1492"/>
        <end position="1504"/>
    </location>
</feature>
<comment type="catalytic activity">
    <reaction evidence="10">
        <text>L-threonyl-[protein] + ATP = O-phospho-L-threonyl-[protein] + ADP + H(+)</text>
        <dbReference type="Rhea" id="RHEA:46608"/>
        <dbReference type="Rhea" id="RHEA-COMP:11060"/>
        <dbReference type="Rhea" id="RHEA-COMP:11605"/>
        <dbReference type="ChEBI" id="CHEBI:15378"/>
        <dbReference type="ChEBI" id="CHEBI:30013"/>
        <dbReference type="ChEBI" id="CHEBI:30616"/>
        <dbReference type="ChEBI" id="CHEBI:61977"/>
        <dbReference type="ChEBI" id="CHEBI:456216"/>
        <dbReference type="EC" id="2.7.11.1"/>
    </reaction>
</comment>
<feature type="region of interest" description="Disordered" evidence="13">
    <location>
        <begin position="1168"/>
        <end position="1193"/>
    </location>
</feature>
<dbReference type="GO" id="GO:0005524">
    <property type="term" value="F:ATP binding"/>
    <property type="evidence" value="ECO:0007669"/>
    <property type="project" value="UniProtKB-UniRule"/>
</dbReference>
<dbReference type="SMART" id="SM00220">
    <property type="entry name" value="S_TKc"/>
    <property type="match status" value="1"/>
</dbReference>
<keyword evidence="4" id="KW-0723">Serine/threonine-protein kinase</keyword>
<name>A0A5E8B910_9ASCO</name>
<evidence type="ECO:0000256" key="6">
    <source>
        <dbReference type="ARBA" id="ARBA00022679"/>
    </source>
</evidence>
<dbReference type="PROSITE" id="PS00107">
    <property type="entry name" value="PROTEIN_KINASE_ATP"/>
    <property type="match status" value="1"/>
</dbReference>
<dbReference type="PANTHER" id="PTHR24346:SF110">
    <property type="entry name" value="NON-SPECIFIC SERINE_THREONINE PROTEIN KINASE"/>
    <property type="match status" value="1"/>
</dbReference>
<feature type="region of interest" description="Disordered" evidence="13">
    <location>
        <begin position="1560"/>
        <end position="1628"/>
    </location>
</feature>
<keyword evidence="7 12" id="KW-0547">Nucleotide-binding</keyword>
<feature type="compositionally biased region" description="Polar residues" evidence="13">
    <location>
        <begin position="58"/>
        <end position="71"/>
    </location>
</feature>
<keyword evidence="6" id="KW-0808">Transferase</keyword>
<feature type="compositionally biased region" description="Pro residues" evidence="13">
    <location>
        <begin position="1477"/>
        <end position="1491"/>
    </location>
</feature>
<proteinExistence type="inferred from homology"/>
<gene>
    <name evidence="15" type="ORF">SAPINGB_P000698</name>
</gene>
<feature type="region of interest" description="Disordered" evidence="13">
    <location>
        <begin position="1429"/>
        <end position="1454"/>
    </location>
</feature>
<evidence type="ECO:0000256" key="9">
    <source>
        <dbReference type="ARBA" id="ARBA00022840"/>
    </source>
</evidence>
<feature type="compositionally biased region" description="Low complexity" evidence="13">
    <location>
        <begin position="1565"/>
        <end position="1586"/>
    </location>
</feature>
<feature type="compositionally biased region" description="Polar residues" evidence="13">
    <location>
        <begin position="1330"/>
        <end position="1339"/>
    </location>
</feature>
<dbReference type="InterPro" id="IPR031850">
    <property type="entry name" value="Fungal_KA1_dom"/>
</dbReference>
<feature type="region of interest" description="Disordered" evidence="13">
    <location>
        <begin position="451"/>
        <end position="568"/>
    </location>
</feature>
<feature type="region of interest" description="Disordered" evidence="13">
    <location>
        <begin position="1662"/>
        <end position="1684"/>
    </location>
</feature>
<feature type="compositionally biased region" description="Polar residues" evidence="13">
    <location>
        <begin position="1011"/>
        <end position="1044"/>
    </location>
</feature>
<feature type="compositionally biased region" description="Polar residues" evidence="13">
    <location>
        <begin position="1666"/>
        <end position="1684"/>
    </location>
</feature>
<comment type="similarity">
    <text evidence="2">Belongs to the protein kinase superfamily. CAMK Ser/Thr protein kinase family. NIM1 subfamily.</text>
</comment>
<evidence type="ECO:0000256" key="13">
    <source>
        <dbReference type="SAM" id="MobiDB-lite"/>
    </source>
</evidence>
<sequence>MSYSPPPQGAQNVQHQYTQQQQHQHHHHHHHHHHQQQQQQQQQQPAPQSSAASQAPSNNVNRNSQASSASFNPDDPSQKRLSQASSSSTSKRTKTHIGPWRLGRTLGRGSSGRVRLAKHNITGQLAAVKIVPKSLVSTNNNDSNKENQADSQRDANGFSYGIEREVIIMKLIEHPNVMALYDVWENKGELYLVLEYIEGGELFDYLIKKGRLEEREALHYFRQIINGVDYCHHFNICHRDLKPENLLLDKNRNIKIADFGMAALETSDKMLETSCGSPHYASPEIVSGKNYHGGPSDIWSCGIILFALLTGHLPFDDENIRKLLLKVQAGRFHMPHDLSIEAKDLISRMLCVDPDQRITMPEILNHPLLKKYPSKRATRTYDQINKPLLPMSVSKPVNSREDIDQEILKNLQTLWHGADRETVISRLLSPDQNAEKTFYCLLMKYRHDHLDDANKPPVPPAAPSMSRSSSKQAIKHSASNQHLNSSSGSQHHHHHHSRRSSHGRQPSRVSRHSRTGSKSSTITASSSHKRGVSFSSIKQRTKSSNSIKSNAGSVSRPDSPPPPMPSDAVEMQMQASVDHSQDNSQFSYAEYDETAQYFQEQALPQQPTQIVEDPLKEDEWTKEAKRTSSEFASMLEHVFDFPSNSPAPSVPVPPVPVKAQSQRRDTRVVSDPLPASYNVDPSNLDATILTDANVTERRRVVSNFVNPTASSLDPFSAGFNPQPCAAAIYSSSTHSSLDNIQQSTEPSLDFAADESLAAGLLNVDYLLPMIFEEDDRFADAIEEEMDIHFNEPKPKRISVQKPPPSMPINVPTQPKSIKPSTGQSRTDWTRARNPHLQTRRNNSQRYSTTDHSHLHSDAEDDLNMAPFDESVVEIGFNGTGIVGVGVHDTSLTAFDTSESGSIDNSFSKSNTVTYQSGTSNTHGDISNTSALSGDSSRLRISGLLKTESFKARGSFSNFKTPSMVDIVEQRVVPEYQLNVANDILSSGSSKDHQNTHLQLSTSSSPRQSSLHEQTSEPAVEQQPLSTSAPTHIETPSNSNTVTTNEQEKMDVDGMPKFMESPKMNTHSFIPSLSTQQAQVYQPPNIVKLGDDSKASSGRSSNILRKFSLNPKRQAPAPPAPSASSKEPTSSNLAPSRTPTLAATLTSGSTSGATATPKPKIVATKLPVVLLPTPPPSEPQSRVASGSSQMSTATTAVSSTAQAHFEVAHPAPVTRPMASTSTLVSTKPANMATITMAPKPVSATVYKSEPPKPSQQQHNHQAHIDPSPVKQNWFMKMLNLRTEPETDSGHGAGHGNRSRSRGRMPEKISPTPYELRIDHDGNNGGRFMQPGTPTTVSQAGTPGYKSSRGYYSLLTAPQVRRHVVEVLKGWEQYGVSGIKISDGEVSSNGAKAIIVRAKISSRNALSLRSTRFRVEIEAHELRSYIAVPAASSTKTKAPPAPAPAPMPTPAPAPQQSKNVFKRLFGGSKSSKSEQHAPAPAPVSAPAPAPAPAPATTTTTTTTTTTASTTKVTSILIIQERGSLSTFGRFLKEMEQALEARNAISGTSTTAILGQKLSAATATDPYSSGTTTSARTTSTTRPISSTSSAWRPVSTASDSNRNSTFSGYNMGGGNGSRPTSGYTSGYTTGHENDFEDEEVVLIGSGYPKSSTTAQYKYTYHDTAGAGTSGNETNSNNKNSQGLGIVV</sequence>
<evidence type="ECO:0000256" key="3">
    <source>
        <dbReference type="ARBA" id="ARBA00012513"/>
    </source>
</evidence>
<evidence type="ECO:0000256" key="10">
    <source>
        <dbReference type="ARBA" id="ARBA00047899"/>
    </source>
</evidence>
<dbReference type="GO" id="GO:0004674">
    <property type="term" value="F:protein serine/threonine kinase activity"/>
    <property type="evidence" value="ECO:0007669"/>
    <property type="project" value="UniProtKB-KW"/>
</dbReference>
<dbReference type="SUPFAM" id="SSF56112">
    <property type="entry name" value="Protein kinase-like (PK-like)"/>
    <property type="match status" value="1"/>
</dbReference>
<feature type="compositionally biased region" description="Polar residues" evidence="13">
    <location>
        <begin position="835"/>
        <end position="847"/>
    </location>
</feature>
<feature type="compositionally biased region" description="Polar residues" evidence="13">
    <location>
        <begin position="1592"/>
        <end position="1605"/>
    </location>
</feature>
<feature type="compositionally biased region" description="Polar residues" evidence="13">
    <location>
        <begin position="533"/>
        <end position="552"/>
    </location>
</feature>
<dbReference type="InterPro" id="IPR011009">
    <property type="entry name" value="Kinase-like_dom_sf"/>
</dbReference>
<dbReference type="PROSITE" id="PS00108">
    <property type="entry name" value="PROTEIN_KINASE_ST"/>
    <property type="match status" value="1"/>
</dbReference>
<feature type="region of interest" description="Disordered" evidence="13">
    <location>
        <begin position="1466"/>
        <end position="1504"/>
    </location>
</feature>
<dbReference type="Pfam" id="PF16797">
    <property type="entry name" value="Fungal_KA1"/>
    <property type="match status" value="1"/>
</dbReference>
<dbReference type="RefSeq" id="XP_031851312.1">
    <property type="nucleotide sequence ID" value="XM_031995421.1"/>
</dbReference>
<feature type="compositionally biased region" description="Low complexity" evidence="13">
    <location>
        <begin position="101"/>
        <end position="111"/>
    </location>
</feature>
<evidence type="ECO:0000256" key="7">
    <source>
        <dbReference type="ARBA" id="ARBA00022741"/>
    </source>
</evidence>